<evidence type="ECO:0000256" key="4">
    <source>
        <dbReference type="ARBA" id="ARBA00022777"/>
    </source>
</evidence>
<dbReference type="Proteomes" id="UP000663866">
    <property type="component" value="Unassembled WGS sequence"/>
</dbReference>
<dbReference type="SUPFAM" id="SSF56112">
    <property type="entry name" value="Protein kinase-like (PK-like)"/>
    <property type="match status" value="1"/>
</dbReference>
<protein>
    <recommendedName>
        <fullName evidence="6">Protein kinase domain-containing protein</fullName>
    </recommendedName>
</protein>
<dbReference type="InterPro" id="IPR001245">
    <property type="entry name" value="Ser-Thr/Tyr_kinase_cat_dom"/>
</dbReference>
<evidence type="ECO:0000259" key="6">
    <source>
        <dbReference type="PROSITE" id="PS50011"/>
    </source>
</evidence>
<dbReference type="SMART" id="SM00220">
    <property type="entry name" value="S_TKc"/>
    <property type="match status" value="1"/>
</dbReference>
<keyword evidence="8" id="KW-1185">Reference proteome</keyword>
<dbReference type="GO" id="GO:0004674">
    <property type="term" value="F:protein serine/threonine kinase activity"/>
    <property type="evidence" value="ECO:0007669"/>
    <property type="project" value="UniProtKB-KW"/>
</dbReference>
<dbReference type="Pfam" id="PF00069">
    <property type="entry name" value="Pkinase"/>
    <property type="match status" value="1"/>
</dbReference>
<evidence type="ECO:0000313" key="8">
    <source>
        <dbReference type="Proteomes" id="UP000663866"/>
    </source>
</evidence>
<accession>A0A820VA33</accession>
<dbReference type="GO" id="GO:0005524">
    <property type="term" value="F:ATP binding"/>
    <property type="evidence" value="ECO:0007669"/>
    <property type="project" value="UniProtKB-KW"/>
</dbReference>
<feature type="non-terminal residue" evidence="7">
    <location>
        <position position="1"/>
    </location>
</feature>
<dbReference type="PROSITE" id="PS50011">
    <property type="entry name" value="PROTEIN_KINASE_DOM"/>
    <property type="match status" value="1"/>
</dbReference>
<dbReference type="PANTHER" id="PTHR11584:SF369">
    <property type="entry name" value="MITOGEN-ACTIVATED PROTEIN KINASE KINASE KINASE 19-RELATED"/>
    <property type="match status" value="1"/>
</dbReference>
<dbReference type="Gene3D" id="1.10.510.10">
    <property type="entry name" value="Transferase(Phosphotransferase) domain 1"/>
    <property type="match status" value="1"/>
</dbReference>
<evidence type="ECO:0000313" key="7">
    <source>
        <dbReference type="EMBL" id="CAF4496886.1"/>
    </source>
</evidence>
<proteinExistence type="predicted"/>
<feature type="domain" description="Protein kinase" evidence="6">
    <location>
        <begin position="1"/>
        <end position="185"/>
    </location>
</feature>
<keyword evidence="1" id="KW-0723">Serine/threonine-protein kinase</keyword>
<reference evidence="7" key="1">
    <citation type="submission" date="2021-02" db="EMBL/GenBank/DDBJ databases">
        <authorList>
            <person name="Nowell W R."/>
        </authorList>
    </citation>
    <scope>NUCLEOTIDE SEQUENCE</scope>
</reference>
<dbReference type="AlphaFoldDB" id="A0A820VA33"/>
<keyword evidence="3" id="KW-0547">Nucleotide-binding</keyword>
<keyword evidence="2" id="KW-0808">Transferase</keyword>
<dbReference type="PROSITE" id="PS00108">
    <property type="entry name" value="PROTEIN_KINASE_ST"/>
    <property type="match status" value="1"/>
</dbReference>
<evidence type="ECO:0000256" key="5">
    <source>
        <dbReference type="ARBA" id="ARBA00022840"/>
    </source>
</evidence>
<evidence type="ECO:0000256" key="2">
    <source>
        <dbReference type="ARBA" id="ARBA00022679"/>
    </source>
</evidence>
<evidence type="ECO:0000256" key="3">
    <source>
        <dbReference type="ARBA" id="ARBA00022741"/>
    </source>
</evidence>
<name>A0A820VA33_9BILA</name>
<keyword evidence="4" id="KW-0418">Kinase</keyword>
<evidence type="ECO:0000256" key="1">
    <source>
        <dbReference type="ARBA" id="ARBA00022527"/>
    </source>
</evidence>
<organism evidence="7 8">
    <name type="scientific">Rotaria magnacalcarata</name>
    <dbReference type="NCBI Taxonomy" id="392030"/>
    <lineage>
        <taxon>Eukaryota</taxon>
        <taxon>Metazoa</taxon>
        <taxon>Spiralia</taxon>
        <taxon>Gnathifera</taxon>
        <taxon>Rotifera</taxon>
        <taxon>Eurotatoria</taxon>
        <taxon>Bdelloidea</taxon>
        <taxon>Philodinida</taxon>
        <taxon>Philodinidae</taxon>
        <taxon>Rotaria</taxon>
    </lineage>
</organism>
<keyword evidence="5" id="KW-0067">ATP-binding</keyword>
<sequence>EYLPNGTIENMLISFGPFHNDVLKKYTRQIVEGVFYLHQNGVVHRDIKGKNVMLDFDGNIKLIDFGCAKRLKKNQNTHSMRQILKSMKGTANWMAPEVIAETGHGKKADIWSIGCTLCEMATGKPPWSSEHNHLAVLLIIANGTKPPADLPDTCPVSAQEFFRLCLTRDPVVRPSAKDLLVHPFLIS</sequence>
<comment type="caution">
    <text evidence="7">The sequence shown here is derived from an EMBL/GenBank/DDBJ whole genome shotgun (WGS) entry which is preliminary data.</text>
</comment>
<dbReference type="PANTHER" id="PTHR11584">
    <property type="entry name" value="SERINE/THREONINE PROTEIN KINASE"/>
    <property type="match status" value="1"/>
</dbReference>
<dbReference type="EMBL" id="CAJOBG010052730">
    <property type="protein sequence ID" value="CAF4496886.1"/>
    <property type="molecule type" value="Genomic_DNA"/>
</dbReference>
<dbReference type="InterPro" id="IPR011009">
    <property type="entry name" value="Kinase-like_dom_sf"/>
</dbReference>
<dbReference type="InterPro" id="IPR008271">
    <property type="entry name" value="Ser/Thr_kinase_AS"/>
</dbReference>
<dbReference type="InterPro" id="IPR000719">
    <property type="entry name" value="Prot_kinase_dom"/>
</dbReference>
<gene>
    <name evidence="7" type="ORF">OVN521_LOCUS40514</name>
</gene>
<dbReference type="PRINTS" id="PR00109">
    <property type="entry name" value="TYRKINASE"/>
</dbReference>